<dbReference type="AlphaFoldDB" id="A0A8S3RJH0"/>
<name>A0A8S3RJH0_MYTED</name>
<feature type="compositionally biased region" description="Polar residues" evidence="1">
    <location>
        <begin position="90"/>
        <end position="101"/>
    </location>
</feature>
<gene>
    <name evidence="2" type="ORF">MEDL_19664</name>
</gene>
<dbReference type="OrthoDB" id="10450383at2759"/>
<evidence type="ECO:0000256" key="1">
    <source>
        <dbReference type="SAM" id="MobiDB-lite"/>
    </source>
</evidence>
<feature type="region of interest" description="Disordered" evidence="1">
    <location>
        <begin position="75"/>
        <end position="101"/>
    </location>
</feature>
<proteinExistence type="predicted"/>
<organism evidence="2 3">
    <name type="scientific">Mytilus edulis</name>
    <name type="common">Blue mussel</name>
    <dbReference type="NCBI Taxonomy" id="6550"/>
    <lineage>
        <taxon>Eukaryota</taxon>
        <taxon>Metazoa</taxon>
        <taxon>Spiralia</taxon>
        <taxon>Lophotrochozoa</taxon>
        <taxon>Mollusca</taxon>
        <taxon>Bivalvia</taxon>
        <taxon>Autobranchia</taxon>
        <taxon>Pteriomorphia</taxon>
        <taxon>Mytilida</taxon>
        <taxon>Mytiloidea</taxon>
        <taxon>Mytilidae</taxon>
        <taxon>Mytilinae</taxon>
        <taxon>Mytilus</taxon>
    </lineage>
</organism>
<comment type="caution">
    <text evidence="2">The sequence shown here is derived from an EMBL/GenBank/DDBJ whole genome shotgun (WGS) entry which is preliminary data.</text>
</comment>
<dbReference type="EMBL" id="CAJPWZ010001019">
    <property type="protein sequence ID" value="CAG2205248.1"/>
    <property type="molecule type" value="Genomic_DNA"/>
</dbReference>
<reference evidence="2" key="1">
    <citation type="submission" date="2021-03" db="EMBL/GenBank/DDBJ databases">
        <authorList>
            <person name="Bekaert M."/>
        </authorList>
    </citation>
    <scope>NUCLEOTIDE SEQUENCE</scope>
</reference>
<keyword evidence="3" id="KW-1185">Reference proteome</keyword>
<dbReference type="Proteomes" id="UP000683360">
    <property type="component" value="Unassembled WGS sequence"/>
</dbReference>
<evidence type="ECO:0000313" key="2">
    <source>
        <dbReference type="EMBL" id="CAG2205248.1"/>
    </source>
</evidence>
<evidence type="ECO:0000313" key="3">
    <source>
        <dbReference type="Proteomes" id="UP000683360"/>
    </source>
</evidence>
<accession>A0A8S3RJH0</accession>
<sequence length="155" mass="18183">MHNIIYCCDYQRYFHWWCIVEILQDEIQKAKSSEVEITNDYEEIEIESTNSDLVQVAQLIINPIIKINIPTITKEGETTPSDTNIHRKSPTQSLNEESLYTTPRQSDIDLTTVYENDTFTCNTDDEDPDAYLHPYVELGLEDYLNPYQPLRYHQS</sequence>
<protein>
    <submittedName>
        <fullName evidence="2">Uncharacterized protein</fullName>
    </submittedName>
</protein>